<feature type="domain" description="EamA" evidence="8">
    <location>
        <begin position="146"/>
        <end position="281"/>
    </location>
</feature>
<dbReference type="GO" id="GO:0005886">
    <property type="term" value="C:plasma membrane"/>
    <property type="evidence" value="ECO:0007669"/>
    <property type="project" value="UniProtKB-SubCell"/>
</dbReference>
<reference evidence="9" key="1">
    <citation type="submission" date="2024-07" db="EMBL/GenBank/DDBJ databases">
        <title>Complete genome sequences of cellulolytic bacteria, Kitasatospora sp. CMC57 and Streptomyces sp. CMC78, isolated from Japanese agricultural soil.</title>
        <authorList>
            <person name="Hashimoto T."/>
            <person name="Ito M."/>
            <person name="Iwamoto M."/>
            <person name="Fukahori D."/>
            <person name="Shoda T."/>
            <person name="Sakoda M."/>
            <person name="Morohoshi T."/>
            <person name="Mitsuboshi M."/>
            <person name="Nishizawa T."/>
        </authorList>
    </citation>
    <scope>NUCLEOTIDE SEQUENCE</scope>
    <source>
        <strain evidence="9">CMC57</strain>
    </source>
</reference>
<evidence type="ECO:0000256" key="2">
    <source>
        <dbReference type="ARBA" id="ARBA00007362"/>
    </source>
</evidence>
<accession>A0AB33K4P9</accession>
<feature type="transmembrane region" description="Helical" evidence="7">
    <location>
        <begin position="68"/>
        <end position="88"/>
    </location>
</feature>
<dbReference type="RefSeq" id="WP_407988860.1">
    <property type="nucleotide sequence ID" value="NZ_AP035881.2"/>
</dbReference>
<feature type="transmembrane region" description="Helical" evidence="7">
    <location>
        <begin position="123"/>
        <end position="142"/>
    </location>
</feature>
<protein>
    <submittedName>
        <fullName evidence="9">DMT family transporter</fullName>
    </submittedName>
</protein>
<proteinExistence type="inferred from homology"/>
<evidence type="ECO:0000256" key="1">
    <source>
        <dbReference type="ARBA" id="ARBA00004651"/>
    </source>
</evidence>
<dbReference type="EMBL" id="AP035881">
    <property type="protein sequence ID" value="BFP46450.1"/>
    <property type="molecule type" value="Genomic_DNA"/>
</dbReference>
<keyword evidence="5 7" id="KW-1133">Transmembrane helix</keyword>
<evidence type="ECO:0000256" key="6">
    <source>
        <dbReference type="ARBA" id="ARBA00023136"/>
    </source>
</evidence>
<keyword evidence="4 7" id="KW-0812">Transmembrane</keyword>
<feature type="transmembrane region" description="Helical" evidence="7">
    <location>
        <begin position="12"/>
        <end position="31"/>
    </location>
</feature>
<evidence type="ECO:0000256" key="4">
    <source>
        <dbReference type="ARBA" id="ARBA00022692"/>
    </source>
</evidence>
<dbReference type="InterPro" id="IPR000620">
    <property type="entry name" value="EamA_dom"/>
</dbReference>
<evidence type="ECO:0000256" key="7">
    <source>
        <dbReference type="SAM" id="Phobius"/>
    </source>
</evidence>
<dbReference type="PANTHER" id="PTHR42920">
    <property type="entry name" value="OS03G0707200 PROTEIN-RELATED"/>
    <property type="match status" value="1"/>
</dbReference>
<name>A0AB33K4P9_9ACTN</name>
<dbReference type="SUPFAM" id="SSF103481">
    <property type="entry name" value="Multidrug resistance efflux transporter EmrE"/>
    <property type="match status" value="2"/>
</dbReference>
<dbReference type="InterPro" id="IPR037185">
    <property type="entry name" value="EmrE-like"/>
</dbReference>
<evidence type="ECO:0000259" key="8">
    <source>
        <dbReference type="Pfam" id="PF00892"/>
    </source>
</evidence>
<feature type="transmembrane region" description="Helical" evidence="7">
    <location>
        <begin position="216"/>
        <end position="235"/>
    </location>
</feature>
<keyword evidence="3" id="KW-1003">Cell membrane</keyword>
<dbReference type="PANTHER" id="PTHR42920:SF5">
    <property type="entry name" value="EAMA DOMAIN-CONTAINING PROTEIN"/>
    <property type="match status" value="1"/>
</dbReference>
<dbReference type="InterPro" id="IPR051258">
    <property type="entry name" value="Diverse_Substrate_Transporter"/>
</dbReference>
<feature type="transmembrane region" description="Helical" evidence="7">
    <location>
        <begin position="177"/>
        <end position="196"/>
    </location>
</feature>
<evidence type="ECO:0000313" key="9">
    <source>
        <dbReference type="EMBL" id="BFP46450.1"/>
    </source>
</evidence>
<dbReference type="AlphaFoldDB" id="A0AB33K4P9"/>
<sequence>MRAARAQTIRDLPVLGVAVVWGSSFLAVKNVATPDSVVAMLVLRFGLVLPLLALFTWRALARLRPREWLGGVALGGVLGGIFLLETYGAVLTKVTNAGLIISLTMVFTPLAESTLRRTALPRAVLAAAGLSVLGVALLGLKAPTGGDLLMLGAAVVRTLHVLTMARLKAIEGTDSGALTWVQLATATAVFAVVASFTGSSPLALAASYGPADWALLLHLSLLCTLFAFLVQMWAVRATSPSRVSLLLGTEPLWAAVFGITLAGDHLGPLALLGALLVLAGTEWGRRTAAPAPESALG</sequence>
<dbReference type="Pfam" id="PF00892">
    <property type="entry name" value="EamA"/>
    <property type="match status" value="2"/>
</dbReference>
<evidence type="ECO:0000256" key="5">
    <source>
        <dbReference type="ARBA" id="ARBA00022989"/>
    </source>
</evidence>
<feature type="transmembrane region" description="Helical" evidence="7">
    <location>
        <begin position="94"/>
        <end position="111"/>
    </location>
</feature>
<feature type="domain" description="EamA" evidence="8">
    <location>
        <begin position="14"/>
        <end position="138"/>
    </location>
</feature>
<organism evidence="9">
    <name type="scientific">Kitasatospora sp. CMC57</name>
    <dbReference type="NCBI Taxonomy" id="3231513"/>
    <lineage>
        <taxon>Bacteria</taxon>
        <taxon>Bacillati</taxon>
        <taxon>Actinomycetota</taxon>
        <taxon>Actinomycetes</taxon>
        <taxon>Kitasatosporales</taxon>
        <taxon>Streptomycetaceae</taxon>
        <taxon>Kitasatospora</taxon>
    </lineage>
</organism>
<gene>
    <name evidence="9" type="ORF">KCMC57_28180</name>
</gene>
<comment type="subcellular location">
    <subcellularLocation>
        <location evidence="1">Cell membrane</location>
        <topology evidence="1">Multi-pass membrane protein</topology>
    </subcellularLocation>
</comment>
<feature type="transmembrane region" description="Helical" evidence="7">
    <location>
        <begin position="37"/>
        <end position="56"/>
    </location>
</feature>
<evidence type="ECO:0000256" key="3">
    <source>
        <dbReference type="ARBA" id="ARBA00022475"/>
    </source>
</evidence>
<comment type="similarity">
    <text evidence="2">Belongs to the EamA transporter family.</text>
</comment>
<keyword evidence="6 7" id="KW-0472">Membrane</keyword>